<dbReference type="EMBL" id="KJ010548">
    <property type="protein sequence ID" value="AHJ87776.1"/>
    <property type="molecule type" value="Genomic_DNA"/>
</dbReference>
<accession>A0A0A0PLG5</accession>
<proteinExistence type="predicted"/>
<name>A0A0A0PLG5_9CAUD</name>
<reference evidence="2 3" key="1">
    <citation type="journal article" date="2015" name="Appl. Environ. Microbiol.">
        <title>Effects of actin-like proteins encoded by two Bacillus pumilus phages on unstable lysogeny, revealed by genomic analysis.</title>
        <authorList>
            <person name="Yuan Y."/>
            <person name="Peng Q."/>
            <person name="Wu D."/>
            <person name="Kou Z."/>
            <person name="Wu Y."/>
            <person name="Liu P."/>
            <person name="Gao M."/>
        </authorList>
    </citation>
    <scope>NUCLEOTIDE SEQUENCE [LARGE SCALE GENOMIC DNA]</scope>
</reference>
<evidence type="ECO:0000256" key="1">
    <source>
        <dbReference type="SAM" id="Coils"/>
    </source>
</evidence>
<gene>
    <name evidence="2" type="ORF">Bp8pT_135</name>
</gene>
<sequence length="123" mass="13901">MDYLKETVFKTMRYTHKVRESQLDCEIARLEKELEETAASLAKLKNEQENNREAVKAACEMFGFVIGGYKDDLAGNGELFYDKEAADRASRTTKHDFLMEASMSAGVNSLAKLLVEEGRLPNE</sequence>
<evidence type="ECO:0000313" key="3">
    <source>
        <dbReference type="Proteomes" id="UP000030233"/>
    </source>
</evidence>
<keyword evidence="1" id="KW-0175">Coiled coil</keyword>
<feature type="coiled-coil region" evidence="1">
    <location>
        <begin position="20"/>
        <end position="58"/>
    </location>
</feature>
<protein>
    <submittedName>
        <fullName evidence="2">Uncharacterized protein</fullName>
    </submittedName>
</protein>
<evidence type="ECO:0000313" key="2">
    <source>
        <dbReference type="EMBL" id="AHJ87776.1"/>
    </source>
</evidence>
<organism evidence="2 3">
    <name type="scientific">Bacillus phage Bp8p-T</name>
    <dbReference type="NCBI Taxonomy" id="1445811"/>
    <lineage>
        <taxon>Viruses</taxon>
        <taxon>Duplodnaviria</taxon>
        <taxon>Heunggongvirae</taxon>
        <taxon>Uroviricota</taxon>
        <taxon>Caudoviricetes</taxon>
        <taxon>Herelleviridae</taxon>
        <taxon>Bastillevirinae</taxon>
        <taxon>Agatevirus</taxon>
        <taxon>Agatevirus Bp8pC</taxon>
    </lineage>
</organism>
<dbReference type="Proteomes" id="UP000030233">
    <property type="component" value="Segment"/>
</dbReference>